<dbReference type="RefSeq" id="WP_249750871.1">
    <property type="nucleotide sequence ID" value="NZ_CP097298.1"/>
</dbReference>
<evidence type="ECO:0000256" key="5">
    <source>
        <dbReference type="ARBA" id="ARBA00022729"/>
    </source>
</evidence>
<evidence type="ECO:0000256" key="3">
    <source>
        <dbReference type="ARBA" id="ARBA00022452"/>
    </source>
</evidence>
<dbReference type="Gene3D" id="2.170.130.10">
    <property type="entry name" value="TonB-dependent receptor, plug domain"/>
    <property type="match status" value="1"/>
</dbReference>
<dbReference type="InterPro" id="IPR036942">
    <property type="entry name" value="Beta-barrel_TonB_sf"/>
</dbReference>
<dbReference type="PROSITE" id="PS52016">
    <property type="entry name" value="TONB_DEPENDENT_REC_3"/>
    <property type="match status" value="1"/>
</dbReference>
<keyword evidence="4 9" id="KW-0812">Transmembrane</keyword>
<dbReference type="SUPFAM" id="SSF56935">
    <property type="entry name" value="Porins"/>
    <property type="match status" value="1"/>
</dbReference>
<name>A0ABY4STJ9_9CAUL</name>
<feature type="chain" id="PRO_5045739584" evidence="12">
    <location>
        <begin position="25"/>
        <end position="697"/>
    </location>
</feature>
<keyword evidence="5 12" id="KW-0732">Signal</keyword>
<dbReference type="EMBL" id="CP097649">
    <property type="protein sequence ID" value="URI16434.1"/>
    <property type="molecule type" value="Genomic_DNA"/>
</dbReference>
<proteinExistence type="inferred from homology"/>
<protein>
    <submittedName>
        <fullName evidence="15">TonB-dependent receptor</fullName>
    </submittedName>
</protein>
<dbReference type="Pfam" id="PF07715">
    <property type="entry name" value="Plug"/>
    <property type="match status" value="1"/>
</dbReference>
<dbReference type="InterPro" id="IPR037066">
    <property type="entry name" value="Plug_dom_sf"/>
</dbReference>
<keyword evidence="16" id="KW-1185">Reference proteome</keyword>
<evidence type="ECO:0000256" key="6">
    <source>
        <dbReference type="ARBA" id="ARBA00023077"/>
    </source>
</evidence>
<evidence type="ECO:0000256" key="11">
    <source>
        <dbReference type="RuleBase" id="RU003357"/>
    </source>
</evidence>
<dbReference type="PROSITE" id="PS00430">
    <property type="entry name" value="TONB_DEPENDENT_REC_1"/>
    <property type="match status" value="1"/>
</dbReference>
<dbReference type="InterPro" id="IPR039426">
    <property type="entry name" value="TonB-dep_rcpt-like"/>
</dbReference>
<keyword evidence="2 9" id="KW-0813">Transport</keyword>
<evidence type="ECO:0000256" key="12">
    <source>
        <dbReference type="SAM" id="SignalP"/>
    </source>
</evidence>
<evidence type="ECO:0000256" key="2">
    <source>
        <dbReference type="ARBA" id="ARBA00022448"/>
    </source>
</evidence>
<keyword evidence="6 10" id="KW-0798">TonB box</keyword>
<sequence length="697" mass="75493">MSFTPPAAPCALLAAASLAAPAHAHALAQASAQALPPAASPVAEVDSVIVTGARNPDDPAVVAEARDRLSRTPGAVAVVAAESYEDRYALALSDTLRSVPGVFAQRRWGEEVRLSIRGSGIGQSVHLRGVLLAQDGVPINAADGFGEFQELDPLIARYTEVYKGGNALRFGGAALGGAINVVTPTGLNTPYDNLLRFEAGSFETRRLHAASARRHGDWDLYAAGTWSGGDGFRDHQEADGKRLTVSVGRQLGQDREVRLIVQGNALDQDLSAGATQKDALTNPRAATPGAVSFNYGRNVDSLRTTLQTRWRFSDSLVFEGGIYGSDRDLYHPVPVVVDNHYRTYGGFGRFDWNGRLMGLRADAFAGAYYRTGDTDARVFTNIGGGQRGFRIGDTLQQASGLDVFAEGRLFVTDRFAVIGGGSWGRAGRDLDNHLNPANDADTTYDWFAPRIGLLWEDDNGSQVYANLTRSVEPPSFYDLVQSPVPQFVPLDEQKAWTAEIGARGRRGPFRYDISAYRAALKGELLNYVVTADIPAATFNAGDTVHQGIEAGLDWRLMEGGPGRLTLRQTYTWSDFFFDGDPVYGDNRLPIIPEHAYRAELKYDHPAGWFVAPAVEWVPRDIHVDYANTVKYPGYATLSLNAGIDLPRGVTVFADLRNLTNEKYISNAGAVVDGVTGAQDVYQPGEGRAAFVGMRVTW</sequence>
<feature type="signal peptide" evidence="12">
    <location>
        <begin position="1"/>
        <end position="24"/>
    </location>
</feature>
<comment type="similarity">
    <text evidence="9 11">Belongs to the TonB-dependent receptor family.</text>
</comment>
<dbReference type="PANTHER" id="PTHR30069:SF28">
    <property type="entry name" value="TONB-DEPENDENT RECEPTOR YNCD-RELATED"/>
    <property type="match status" value="1"/>
</dbReference>
<evidence type="ECO:0000256" key="9">
    <source>
        <dbReference type="PROSITE-ProRule" id="PRU01360"/>
    </source>
</evidence>
<accession>A0ABY4STJ9</accession>
<feature type="domain" description="TonB-dependent receptor-like beta-barrel" evidence="13">
    <location>
        <begin position="265"/>
        <end position="658"/>
    </location>
</feature>
<evidence type="ECO:0000256" key="8">
    <source>
        <dbReference type="ARBA" id="ARBA00023237"/>
    </source>
</evidence>
<evidence type="ECO:0000313" key="16">
    <source>
        <dbReference type="Proteomes" id="UP001055429"/>
    </source>
</evidence>
<evidence type="ECO:0000256" key="7">
    <source>
        <dbReference type="ARBA" id="ARBA00023136"/>
    </source>
</evidence>
<dbReference type="InterPro" id="IPR012910">
    <property type="entry name" value="Plug_dom"/>
</dbReference>
<evidence type="ECO:0000313" key="15">
    <source>
        <dbReference type="EMBL" id="URI16434.1"/>
    </source>
</evidence>
<gene>
    <name evidence="15" type="ORF">M8231_05495</name>
</gene>
<dbReference type="InterPro" id="IPR000531">
    <property type="entry name" value="Beta-barrel_TonB"/>
</dbReference>
<organism evidence="15 16">
    <name type="scientific">Brevundimonas albigilva</name>
    <dbReference type="NCBI Taxonomy" id="1312364"/>
    <lineage>
        <taxon>Bacteria</taxon>
        <taxon>Pseudomonadati</taxon>
        <taxon>Pseudomonadota</taxon>
        <taxon>Alphaproteobacteria</taxon>
        <taxon>Caulobacterales</taxon>
        <taxon>Caulobacteraceae</taxon>
        <taxon>Brevundimonas</taxon>
    </lineage>
</organism>
<evidence type="ECO:0000256" key="1">
    <source>
        <dbReference type="ARBA" id="ARBA00004571"/>
    </source>
</evidence>
<keyword evidence="15" id="KW-0675">Receptor</keyword>
<keyword evidence="7 9" id="KW-0472">Membrane</keyword>
<evidence type="ECO:0000256" key="10">
    <source>
        <dbReference type="PROSITE-ProRule" id="PRU10143"/>
    </source>
</evidence>
<reference evidence="15" key="1">
    <citation type="submission" date="2022-05" db="EMBL/GenBank/DDBJ databases">
        <title>Brevundimonas albigilva TT17 genome sequence.</title>
        <authorList>
            <person name="Lee K."/>
            <person name="Son H."/>
        </authorList>
    </citation>
    <scope>NUCLEOTIDE SEQUENCE</scope>
    <source>
        <strain evidence="15">TT17</strain>
    </source>
</reference>
<feature type="short sequence motif" description="TonB box" evidence="10">
    <location>
        <begin position="47"/>
        <end position="53"/>
    </location>
</feature>
<dbReference type="Proteomes" id="UP001055429">
    <property type="component" value="Chromosome"/>
</dbReference>
<comment type="subcellular location">
    <subcellularLocation>
        <location evidence="1 9">Cell outer membrane</location>
        <topology evidence="1 9">Multi-pass membrane protein</topology>
    </subcellularLocation>
</comment>
<evidence type="ECO:0000259" key="13">
    <source>
        <dbReference type="Pfam" id="PF00593"/>
    </source>
</evidence>
<evidence type="ECO:0000256" key="4">
    <source>
        <dbReference type="ARBA" id="ARBA00022692"/>
    </source>
</evidence>
<evidence type="ECO:0000259" key="14">
    <source>
        <dbReference type="Pfam" id="PF07715"/>
    </source>
</evidence>
<keyword evidence="8 9" id="KW-0998">Cell outer membrane</keyword>
<keyword evidence="3 9" id="KW-1134">Transmembrane beta strand</keyword>
<dbReference type="PANTHER" id="PTHR30069">
    <property type="entry name" value="TONB-DEPENDENT OUTER MEMBRANE RECEPTOR"/>
    <property type="match status" value="1"/>
</dbReference>
<dbReference type="InterPro" id="IPR010916">
    <property type="entry name" value="TonB_box_CS"/>
</dbReference>
<feature type="domain" description="TonB-dependent receptor plug" evidence="14">
    <location>
        <begin position="69"/>
        <end position="178"/>
    </location>
</feature>
<dbReference type="Pfam" id="PF00593">
    <property type="entry name" value="TonB_dep_Rec_b-barrel"/>
    <property type="match status" value="1"/>
</dbReference>
<dbReference type="Gene3D" id="2.40.170.20">
    <property type="entry name" value="TonB-dependent receptor, beta-barrel domain"/>
    <property type="match status" value="1"/>
</dbReference>